<evidence type="ECO:0000313" key="3">
    <source>
        <dbReference type="Proteomes" id="UP000008068"/>
    </source>
</evidence>
<dbReference type="OMA" id="WFGIAEM"/>
<organism evidence="3">
    <name type="scientific">Caenorhabditis brenneri</name>
    <name type="common">Nematode worm</name>
    <dbReference type="NCBI Taxonomy" id="135651"/>
    <lineage>
        <taxon>Eukaryota</taxon>
        <taxon>Metazoa</taxon>
        <taxon>Ecdysozoa</taxon>
        <taxon>Nematoda</taxon>
        <taxon>Chromadorea</taxon>
        <taxon>Rhabditida</taxon>
        <taxon>Rhabditina</taxon>
        <taxon>Rhabditomorpha</taxon>
        <taxon>Rhabditoidea</taxon>
        <taxon>Rhabditidae</taxon>
        <taxon>Peloderinae</taxon>
        <taxon>Caenorhabditis</taxon>
    </lineage>
</organism>
<keyword evidence="3" id="KW-1185">Reference proteome</keyword>
<dbReference type="EMBL" id="GL379794">
    <property type="protein sequence ID" value="EGT57901.1"/>
    <property type="molecule type" value="Genomic_DNA"/>
</dbReference>
<proteinExistence type="predicted"/>
<sequence length="93" mass="10158">MISFSKLVLVFGLLFALALHANAALMPSMCSVQEEEAAPCVCCKKGCWFGIAEMTTNYFGHMPGERSDAESRFALAMMSQCFKLECSEVCSSL</sequence>
<dbReference type="STRING" id="135651.G0MGX7"/>
<protein>
    <submittedName>
        <fullName evidence="2">Uncharacterized protein</fullName>
    </submittedName>
</protein>
<keyword evidence="1" id="KW-0732">Signal</keyword>
<dbReference type="HOGENOM" id="CLU_177983_0_0_1"/>
<dbReference type="eggNOG" id="ENOG502TIJ0">
    <property type="taxonomic scope" value="Eukaryota"/>
</dbReference>
<reference evidence="3" key="1">
    <citation type="submission" date="2011-07" db="EMBL/GenBank/DDBJ databases">
        <authorList>
            <consortium name="Caenorhabditis brenneri Sequencing and Analysis Consortium"/>
            <person name="Wilson R.K."/>
        </authorList>
    </citation>
    <scope>NUCLEOTIDE SEQUENCE [LARGE SCALE GENOMIC DNA]</scope>
    <source>
        <strain evidence="3">PB2801</strain>
    </source>
</reference>
<dbReference type="FunCoup" id="G0MGX7">
    <property type="interactions" value="1898"/>
</dbReference>
<dbReference type="InParanoid" id="G0MGX7"/>
<dbReference type="Proteomes" id="UP000008068">
    <property type="component" value="Unassembled WGS sequence"/>
</dbReference>
<accession>G0MGX7</accession>
<dbReference type="OrthoDB" id="5780258at2759"/>
<gene>
    <name evidence="2" type="ORF">CAEBREN_22209</name>
</gene>
<feature type="chain" id="PRO_5003403888" evidence="1">
    <location>
        <begin position="24"/>
        <end position="93"/>
    </location>
</feature>
<evidence type="ECO:0000256" key="1">
    <source>
        <dbReference type="SAM" id="SignalP"/>
    </source>
</evidence>
<name>G0MGX7_CAEBE</name>
<evidence type="ECO:0000313" key="2">
    <source>
        <dbReference type="EMBL" id="EGT57901.1"/>
    </source>
</evidence>
<dbReference type="AlphaFoldDB" id="G0MGX7"/>
<feature type="signal peptide" evidence="1">
    <location>
        <begin position="1"/>
        <end position="23"/>
    </location>
</feature>